<feature type="non-terminal residue" evidence="1">
    <location>
        <position position="1"/>
    </location>
</feature>
<dbReference type="EMBL" id="UINC01156013">
    <property type="protein sequence ID" value="SVD52193.1"/>
    <property type="molecule type" value="Genomic_DNA"/>
</dbReference>
<evidence type="ECO:0000313" key="1">
    <source>
        <dbReference type="EMBL" id="SVD52193.1"/>
    </source>
</evidence>
<dbReference type="SUPFAM" id="SSF52540">
    <property type="entry name" value="P-loop containing nucleoside triphosphate hydrolases"/>
    <property type="match status" value="1"/>
</dbReference>
<reference evidence="1" key="1">
    <citation type="submission" date="2018-05" db="EMBL/GenBank/DDBJ databases">
        <authorList>
            <person name="Lanie J.A."/>
            <person name="Ng W.-L."/>
            <person name="Kazmierczak K.M."/>
            <person name="Andrzejewski T.M."/>
            <person name="Davidsen T.M."/>
            <person name="Wayne K.J."/>
            <person name="Tettelin H."/>
            <person name="Glass J.I."/>
            <person name="Rusch D."/>
            <person name="Podicherti R."/>
            <person name="Tsui H.-C.T."/>
            <person name="Winkler M.E."/>
        </authorList>
    </citation>
    <scope>NUCLEOTIDE SEQUENCE</scope>
</reference>
<protein>
    <recommendedName>
        <fullName evidence="2">SF4 helicase domain-containing protein</fullName>
    </recommendedName>
</protein>
<gene>
    <name evidence="1" type="ORF">METZ01_LOCUS405047</name>
</gene>
<dbReference type="InterPro" id="IPR027417">
    <property type="entry name" value="P-loop_NTPase"/>
</dbReference>
<feature type="non-terminal residue" evidence="1">
    <location>
        <position position="281"/>
    </location>
</feature>
<proteinExistence type="predicted"/>
<evidence type="ECO:0008006" key="2">
    <source>
        <dbReference type="Google" id="ProtNLM"/>
    </source>
</evidence>
<sequence>EAGNKGAKKLAERIKKETPSTKVFIIQWDISLPKGYDVWDESKKTWKDQDYHYDELDKAVVNATEFQLEISKKLGAFTIMTGTEATITTPPPTEWLIENVLPKKFNSCLAGTTGAKKSMWAIQLSMCLANGEKEFCGNKIYSRGIKVLYVDTEIGKDELHRRYKKIQSHMNWVGNDNIILMSKGGYHVDIWDDVHEFLDLYKPELIVFDSLYNTTTVADFSKPTGMSKVTDALTEFKGEYDTTILTVAHFNKGQHEMGLMIDRMQGSSVLQNWVEFQMLMI</sequence>
<organism evidence="1">
    <name type="scientific">marine metagenome</name>
    <dbReference type="NCBI Taxonomy" id="408172"/>
    <lineage>
        <taxon>unclassified sequences</taxon>
        <taxon>metagenomes</taxon>
        <taxon>ecological metagenomes</taxon>
    </lineage>
</organism>
<name>A0A382W0A9_9ZZZZ</name>
<dbReference type="Gene3D" id="3.40.50.300">
    <property type="entry name" value="P-loop containing nucleotide triphosphate hydrolases"/>
    <property type="match status" value="1"/>
</dbReference>
<dbReference type="AlphaFoldDB" id="A0A382W0A9"/>
<dbReference type="Pfam" id="PF13481">
    <property type="entry name" value="AAA_25"/>
    <property type="match status" value="1"/>
</dbReference>
<accession>A0A382W0A9</accession>